<dbReference type="SUPFAM" id="SSF50044">
    <property type="entry name" value="SH3-domain"/>
    <property type="match status" value="1"/>
</dbReference>
<dbReference type="GO" id="GO:0032587">
    <property type="term" value="C:ruffle membrane"/>
    <property type="evidence" value="ECO:0007669"/>
    <property type="project" value="TreeGrafter"/>
</dbReference>
<dbReference type="Proteomes" id="UP000265080">
    <property type="component" value="Chromosome 8"/>
</dbReference>
<organism evidence="9 10">
    <name type="scientific">Amphiprion percula</name>
    <name type="common">Orange clownfish</name>
    <name type="synonym">Lutjanus percula</name>
    <dbReference type="NCBI Taxonomy" id="161767"/>
    <lineage>
        <taxon>Eukaryota</taxon>
        <taxon>Metazoa</taxon>
        <taxon>Chordata</taxon>
        <taxon>Craniata</taxon>
        <taxon>Vertebrata</taxon>
        <taxon>Euteleostomi</taxon>
        <taxon>Actinopterygii</taxon>
        <taxon>Neopterygii</taxon>
        <taxon>Teleostei</taxon>
        <taxon>Neoteleostei</taxon>
        <taxon>Acanthomorphata</taxon>
        <taxon>Ovalentaria</taxon>
        <taxon>Pomacentridae</taxon>
        <taxon>Amphiprion</taxon>
    </lineage>
</organism>
<feature type="compositionally biased region" description="Pro residues" evidence="7">
    <location>
        <begin position="230"/>
        <end position="239"/>
    </location>
</feature>
<dbReference type="InterPro" id="IPR039801">
    <property type="entry name" value="EPS8-like"/>
</dbReference>
<dbReference type="GO" id="GO:0003779">
    <property type="term" value="F:actin binding"/>
    <property type="evidence" value="ECO:0007669"/>
    <property type="project" value="TreeGrafter"/>
</dbReference>
<reference evidence="9 10" key="1">
    <citation type="submission" date="2018-03" db="EMBL/GenBank/DDBJ databases">
        <title>Finding Nemo's genes: A chromosome-scale reference assembly of the genome of the orange clownfish Amphiprion percula.</title>
        <authorList>
            <person name="Lehmann R."/>
        </authorList>
    </citation>
    <scope>NUCLEOTIDE SEQUENCE</scope>
</reference>
<sequence>MMYGNNGPFSYSPRGFLQEDFNLQRRTFHQDDLKPSPLQRNDMSRPSGRNIYMQRKEYSDKLNRQSDNFHVRVEHLFTCELDGRDLRTENDCVAKLKRLDAKGRLWPQDMIMEVQGGYLVLSDIETKTELESISLISIMQTKAVLDSCAYNSVLTVTVQERNKRNRQVFLFQCEETGAQLIKSDLDKIIQKGGSDDAYNIRSHLENIIAQHTPGSFRNPSPRPVQRARSPSPPTHPPPQWGNREPVNMPPPGIYSSPEETFHPPDRHELQEMHERAEAERKTEILNHVLDDLEIFINKLSAVFNAPPPQEDNKKKKKETSFLSGKAKKKNAKKNEPGPILPPVEEYISCLQKVKFGFNLLGQLDGTLKNPSAADYVHIFFNCLKLIVPPYPGEVPPTVLSPLLTEEAVGLLNQVVSPEEDQLWRFLGECWNMSRAQWAGGDVPPYIPEFYDGWQPPAPNYIPPSVGSQSRPLSRSNSQRFPPPPQDFPDGPPPNRPTASGSWSPPPPAYRSEPALYMRVIYTFMARNSQELSIMKDEVVQVINKSKQWWLVRNTQGQEGNVPQNVLEPMDGAEPTGDLPRDNRGAVTLDMASSPAEVRAWLESKGFSRITVSSLGVLSGKLLLEMTRDQIRSVCPEEGAKVFFQLQGIRASVALASEPPHMYNGRY</sequence>
<feature type="region of interest" description="Disordered" evidence="7">
    <location>
        <begin position="460"/>
        <end position="507"/>
    </location>
</feature>
<feature type="compositionally biased region" description="Polar residues" evidence="7">
    <location>
        <begin position="465"/>
        <end position="477"/>
    </location>
</feature>
<dbReference type="GO" id="GO:0005737">
    <property type="term" value="C:cytoplasm"/>
    <property type="evidence" value="ECO:0007669"/>
    <property type="project" value="UniProtKB-SubCell"/>
</dbReference>
<evidence type="ECO:0000313" key="10">
    <source>
        <dbReference type="Proteomes" id="UP000265080"/>
    </source>
</evidence>
<dbReference type="InterPro" id="IPR035462">
    <property type="entry name" value="Eps8_SH3"/>
</dbReference>
<dbReference type="PANTHER" id="PTHR12287:SF22">
    <property type="entry name" value="EPIDERMAL GROWTH FACTOR RECEPTOR KINASE SUBSTRATE 8-LIKE PROTEIN 3"/>
    <property type="match status" value="1"/>
</dbReference>
<dbReference type="InterPro" id="IPR013761">
    <property type="entry name" value="SAM/pointed_sf"/>
</dbReference>
<protein>
    <submittedName>
        <fullName evidence="9">EPS8 signaling adaptor L3b</fullName>
    </submittedName>
</protein>
<dbReference type="InterPro" id="IPR036028">
    <property type="entry name" value="SH3-like_dom_sf"/>
</dbReference>
<reference evidence="9" key="3">
    <citation type="submission" date="2025-09" db="UniProtKB">
        <authorList>
            <consortium name="Ensembl"/>
        </authorList>
    </citation>
    <scope>IDENTIFICATION</scope>
</reference>
<dbReference type="STRING" id="161767.ENSAPEP00000029556"/>
<dbReference type="Gene3D" id="2.30.30.40">
    <property type="entry name" value="SH3 Domains"/>
    <property type="match status" value="1"/>
</dbReference>
<dbReference type="Gene3D" id="2.30.29.30">
    <property type="entry name" value="Pleckstrin-homology domain (PH domain)/Phosphotyrosine-binding domain (PTB)"/>
    <property type="match status" value="1"/>
</dbReference>
<dbReference type="Pfam" id="PF08416">
    <property type="entry name" value="PTB"/>
    <property type="match status" value="1"/>
</dbReference>
<keyword evidence="4" id="KW-0963">Cytoplasm</keyword>
<feature type="domain" description="SH3" evidence="8">
    <location>
        <begin position="512"/>
        <end position="571"/>
    </location>
</feature>
<dbReference type="PANTHER" id="PTHR12287">
    <property type="entry name" value="EPIDERMAL GROWTH FACTOR RECEPTOR KINASE SUBSTRATE EPS8-RELATED PROTEIN"/>
    <property type="match status" value="1"/>
</dbReference>
<evidence type="ECO:0000259" key="8">
    <source>
        <dbReference type="PROSITE" id="PS50002"/>
    </source>
</evidence>
<dbReference type="GeneTree" id="ENSGT00940000158169"/>
<feature type="region of interest" description="Disordered" evidence="7">
    <location>
        <begin position="305"/>
        <end position="337"/>
    </location>
</feature>
<dbReference type="InterPro" id="IPR055093">
    <property type="entry name" value="EPS8_2nd"/>
</dbReference>
<proteinExistence type="inferred from homology"/>
<dbReference type="Gene3D" id="1.10.150.50">
    <property type="entry name" value="Transcription Factor, Ets-1"/>
    <property type="match status" value="1"/>
</dbReference>
<dbReference type="PROSITE" id="PS50002">
    <property type="entry name" value="SH3"/>
    <property type="match status" value="1"/>
</dbReference>
<feature type="compositionally biased region" description="Pro residues" evidence="7">
    <location>
        <begin position="480"/>
        <end position="495"/>
    </location>
</feature>
<evidence type="ECO:0000256" key="7">
    <source>
        <dbReference type="SAM" id="MobiDB-lite"/>
    </source>
</evidence>
<evidence type="ECO:0000256" key="1">
    <source>
        <dbReference type="ARBA" id="ARBA00004496"/>
    </source>
</evidence>
<dbReference type="GO" id="GO:0031982">
    <property type="term" value="C:vesicle"/>
    <property type="evidence" value="ECO:0007669"/>
    <property type="project" value="TreeGrafter"/>
</dbReference>
<feature type="region of interest" description="Disordered" evidence="7">
    <location>
        <begin position="210"/>
        <end position="264"/>
    </location>
</feature>
<dbReference type="InterPro" id="IPR041418">
    <property type="entry name" value="SAM_3"/>
</dbReference>
<dbReference type="InterPro" id="IPR011993">
    <property type="entry name" value="PH-like_dom_sf"/>
</dbReference>
<dbReference type="AlphaFoldDB" id="A0A3P8TY68"/>
<evidence type="ECO:0000256" key="4">
    <source>
        <dbReference type="ARBA" id="ARBA00022490"/>
    </source>
</evidence>
<dbReference type="SUPFAM" id="SSF47769">
    <property type="entry name" value="SAM/Pointed domain"/>
    <property type="match status" value="1"/>
</dbReference>
<dbReference type="InterPro" id="IPR001452">
    <property type="entry name" value="SH3_domain"/>
</dbReference>
<dbReference type="CDD" id="cd11764">
    <property type="entry name" value="SH3_Eps8"/>
    <property type="match status" value="1"/>
</dbReference>
<dbReference type="Ensembl" id="ENSAPET00000030351.1">
    <property type="protein sequence ID" value="ENSAPEP00000029556.1"/>
    <property type="gene ID" value="ENSAPEG00000021015.1"/>
</dbReference>
<evidence type="ECO:0000256" key="2">
    <source>
        <dbReference type="ARBA" id="ARBA00006197"/>
    </source>
</evidence>
<keyword evidence="3 6" id="KW-0728">SH3 domain</keyword>
<dbReference type="InterPro" id="IPR013625">
    <property type="entry name" value="PTB"/>
</dbReference>
<evidence type="ECO:0000256" key="6">
    <source>
        <dbReference type="PROSITE-ProRule" id="PRU00192"/>
    </source>
</evidence>
<dbReference type="CDD" id="cd01210">
    <property type="entry name" value="PTB_EPS8"/>
    <property type="match status" value="1"/>
</dbReference>
<dbReference type="FunFam" id="2.30.29.30:FF:000293">
    <property type="entry name" value="EPS8 like 3"/>
    <property type="match status" value="1"/>
</dbReference>
<dbReference type="GO" id="GO:0007266">
    <property type="term" value="P:Rho protein signal transduction"/>
    <property type="evidence" value="ECO:0007669"/>
    <property type="project" value="TreeGrafter"/>
</dbReference>
<accession>A0A3P8TY68</accession>
<evidence type="ECO:0000256" key="5">
    <source>
        <dbReference type="ARBA" id="ARBA00022553"/>
    </source>
</evidence>
<keyword evidence="10" id="KW-1185">Reference proteome</keyword>
<dbReference type="InterPro" id="IPR033928">
    <property type="entry name" value="EPS8_PTB"/>
</dbReference>
<comment type="similarity">
    <text evidence="2">Belongs to the EPS8 family.</text>
</comment>
<feature type="region of interest" description="Disordered" evidence="7">
    <location>
        <begin position="29"/>
        <end position="48"/>
    </location>
</feature>
<dbReference type="GO" id="GO:1900029">
    <property type="term" value="P:positive regulation of ruffle assembly"/>
    <property type="evidence" value="ECO:0007669"/>
    <property type="project" value="TreeGrafter"/>
</dbReference>
<dbReference type="GO" id="GO:0035023">
    <property type="term" value="P:regulation of Rho protein signal transduction"/>
    <property type="evidence" value="ECO:0007669"/>
    <property type="project" value="TreeGrafter"/>
</dbReference>
<name>A0A3P8TY68_AMPPE</name>
<reference evidence="9" key="2">
    <citation type="submission" date="2025-08" db="UniProtKB">
        <authorList>
            <consortium name="Ensembl"/>
        </authorList>
    </citation>
    <scope>IDENTIFICATION</scope>
</reference>
<evidence type="ECO:0000256" key="3">
    <source>
        <dbReference type="ARBA" id="ARBA00022443"/>
    </source>
</evidence>
<dbReference type="Pfam" id="PF18016">
    <property type="entry name" value="SAM_3"/>
    <property type="match status" value="1"/>
</dbReference>
<dbReference type="SMART" id="SM00326">
    <property type="entry name" value="SH3"/>
    <property type="match status" value="1"/>
</dbReference>
<dbReference type="SUPFAM" id="SSF50729">
    <property type="entry name" value="PH domain-like"/>
    <property type="match status" value="1"/>
</dbReference>
<keyword evidence="5" id="KW-0597">Phosphoprotein</keyword>
<dbReference type="OMA" id="HARNPRE"/>
<comment type="subcellular location">
    <subcellularLocation>
        <location evidence="1">Cytoplasm</location>
    </subcellularLocation>
</comment>
<dbReference type="Pfam" id="PF22975">
    <property type="entry name" value="EPS8_2nd"/>
    <property type="match status" value="1"/>
</dbReference>
<evidence type="ECO:0000313" key="9">
    <source>
        <dbReference type="Ensembl" id="ENSAPEP00000029556.1"/>
    </source>
</evidence>
<dbReference type="Pfam" id="PF00018">
    <property type="entry name" value="SH3_1"/>
    <property type="match status" value="1"/>
</dbReference>